<dbReference type="InterPro" id="IPR012902">
    <property type="entry name" value="N_methyl_site"/>
</dbReference>
<dbReference type="SUPFAM" id="SSF54523">
    <property type="entry name" value="Pili subunits"/>
    <property type="match status" value="1"/>
</dbReference>
<proteinExistence type="predicted"/>
<gene>
    <name evidence="2" type="ORF">EI16_09450</name>
</gene>
<dbReference type="NCBIfam" id="TIGR02532">
    <property type="entry name" value="IV_pilin_GFxxxE"/>
    <property type="match status" value="1"/>
</dbReference>
<dbReference type="PANTHER" id="PTHR30093">
    <property type="entry name" value="GENERAL SECRETION PATHWAY PROTEIN G"/>
    <property type="match status" value="1"/>
</dbReference>
<dbReference type="Gene3D" id="3.30.700.10">
    <property type="entry name" value="Glycoprotein, Type 4 Pilin"/>
    <property type="match status" value="1"/>
</dbReference>
<keyword evidence="1" id="KW-1133">Transmembrane helix</keyword>
<evidence type="ECO:0008006" key="4">
    <source>
        <dbReference type="Google" id="ProtNLM"/>
    </source>
</evidence>
<dbReference type="Proteomes" id="UP000027341">
    <property type="component" value="Unassembled WGS sequence"/>
</dbReference>
<reference evidence="2 3" key="1">
    <citation type="submission" date="2014-04" db="EMBL/GenBank/DDBJ databases">
        <title>Draft genome sequence of Hydrogenovibrio marinus MH-110, a model organism for aerobic H2 metabolism.</title>
        <authorList>
            <person name="Cha H.J."/>
            <person name="Jo B.H."/>
            <person name="Hwang B.H."/>
        </authorList>
    </citation>
    <scope>NUCLEOTIDE SEQUENCE [LARGE SCALE GENOMIC DNA]</scope>
    <source>
        <strain evidence="2 3">MH-110</strain>
    </source>
</reference>
<dbReference type="InterPro" id="IPR045584">
    <property type="entry name" value="Pilin-like"/>
</dbReference>
<evidence type="ECO:0000313" key="2">
    <source>
        <dbReference type="EMBL" id="KDN96477.1"/>
    </source>
</evidence>
<keyword evidence="1" id="KW-0472">Membrane</keyword>
<keyword evidence="1" id="KW-0812">Transmembrane</keyword>
<comment type="caution">
    <text evidence="2">The sequence shown here is derived from an EMBL/GenBank/DDBJ whole genome shotgun (WGS) entry which is preliminary data.</text>
</comment>
<keyword evidence="3" id="KW-1185">Reference proteome</keyword>
<evidence type="ECO:0000256" key="1">
    <source>
        <dbReference type="SAM" id="Phobius"/>
    </source>
</evidence>
<dbReference type="EMBL" id="JMIU01000001">
    <property type="protein sequence ID" value="KDN96477.1"/>
    <property type="molecule type" value="Genomic_DNA"/>
</dbReference>
<accession>A0A066ZSJ7</accession>
<dbReference type="AlphaFoldDB" id="A0A066ZSJ7"/>
<dbReference type="STRING" id="28885.EI16_09450"/>
<evidence type="ECO:0000313" key="3">
    <source>
        <dbReference type="Proteomes" id="UP000027341"/>
    </source>
</evidence>
<feature type="transmembrane region" description="Helical" evidence="1">
    <location>
        <begin position="20"/>
        <end position="41"/>
    </location>
</feature>
<dbReference type="RefSeq" id="WP_081822768.1">
    <property type="nucleotide sequence ID" value="NZ_AP020335.1"/>
</dbReference>
<organism evidence="2 3">
    <name type="scientific">Hydrogenovibrio marinus</name>
    <dbReference type="NCBI Taxonomy" id="28885"/>
    <lineage>
        <taxon>Bacteria</taxon>
        <taxon>Pseudomonadati</taxon>
        <taxon>Pseudomonadota</taxon>
        <taxon>Gammaproteobacteria</taxon>
        <taxon>Thiotrichales</taxon>
        <taxon>Piscirickettsiaceae</taxon>
        <taxon>Hydrogenovibrio</taxon>
    </lineage>
</organism>
<sequence length="270" mass="29214">MNRDSVGCSQSYRKQSGFNLVELALVLVIIGILSVGGFKMIQTQRDSAKYSSSKQNLQQVKQALLAYALVNQYLPCPDTNQDGRENRNGSRCTASAGRLPYIDLGLNKANVSDGWGNPIRYAVNQESASGNICAQSASPPAGRAANYFCNTPTAPKTALPQFDLNTLPTQVVPSTGDYSVCDSTVNNCTAASSMAADNQSVVLVAFNKDGYISNCNSLSTQERENCDTDTLYWAARFNNSTTAFFDDSIETISGYDIKKAFLENNPMALQ</sequence>
<name>A0A066ZSJ7_HYDMR</name>
<protein>
    <recommendedName>
        <fullName evidence="4">Prepilin-type N-terminal cleavage/methylation domain-containing protein</fullName>
    </recommendedName>
</protein>